<protein>
    <recommendedName>
        <fullName evidence="4">chitinase</fullName>
        <ecNumber evidence="4">3.2.1.14</ecNumber>
    </recommendedName>
</protein>
<evidence type="ECO:0000256" key="1">
    <source>
        <dbReference type="ARBA" id="ARBA00000822"/>
    </source>
</evidence>
<dbReference type="InterPro" id="IPR011583">
    <property type="entry name" value="Chitinase_II/V-like_cat"/>
</dbReference>
<evidence type="ECO:0000313" key="14">
    <source>
        <dbReference type="Proteomes" id="UP000078340"/>
    </source>
</evidence>
<name>A0A179F1F1_PURLI</name>
<dbReference type="PANTHER" id="PTHR11177:SF397">
    <property type="entry name" value="CHITINASE"/>
    <property type="match status" value="1"/>
</dbReference>
<evidence type="ECO:0000256" key="4">
    <source>
        <dbReference type="ARBA" id="ARBA00012729"/>
    </source>
</evidence>
<comment type="caution">
    <text evidence="13">The sequence shown here is derived from an EMBL/GenBank/DDBJ whole genome shotgun (WGS) entry which is preliminary data.</text>
</comment>
<dbReference type="GO" id="GO:0008061">
    <property type="term" value="F:chitin binding"/>
    <property type="evidence" value="ECO:0007669"/>
    <property type="project" value="InterPro"/>
</dbReference>
<dbReference type="AlphaFoldDB" id="A0A179F1F1"/>
<accession>A0A179F1F1</accession>
<evidence type="ECO:0000256" key="2">
    <source>
        <dbReference type="ARBA" id="ARBA00004613"/>
    </source>
</evidence>
<gene>
    <name evidence="13" type="ORF">VFPFJ_11617</name>
</gene>
<proteinExistence type="inferred from homology"/>
<evidence type="ECO:0000313" key="13">
    <source>
        <dbReference type="EMBL" id="OAQ59080.1"/>
    </source>
</evidence>
<keyword evidence="8" id="KW-0119">Carbohydrate metabolism</keyword>
<keyword evidence="5" id="KW-0964">Secreted</keyword>
<dbReference type="InterPro" id="IPR017853">
    <property type="entry name" value="GH"/>
</dbReference>
<comment type="catalytic activity">
    <reaction evidence="1">
        <text>Random endo-hydrolysis of N-acetyl-beta-D-glucosaminide (1-&gt;4)-beta-linkages in chitin and chitodextrins.</text>
        <dbReference type="EC" id="3.2.1.14"/>
    </reaction>
</comment>
<keyword evidence="7" id="KW-0146">Chitin degradation</keyword>
<organism evidence="13 14">
    <name type="scientific">Purpureocillium lilacinum</name>
    <name type="common">Paecilomyces lilacinus</name>
    <dbReference type="NCBI Taxonomy" id="33203"/>
    <lineage>
        <taxon>Eukaryota</taxon>
        <taxon>Fungi</taxon>
        <taxon>Dikarya</taxon>
        <taxon>Ascomycota</taxon>
        <taxon>Pezizomycotina</taxon>
        <taxon>Sordariomycetes</taxon>
        <taxon>Hypocreomycetidae</taxon>
        <taxon>Hypocreales</taxon>
        <taxon>Ophiocordycipitaceae</taxon>
        <taxon>Purpureocillium</taxon>
    </lineage>
</organism>
<comment type="subcellular location">
    <subcellularLocation>
        <location evidence="2">Secreted</location>
    </subcellularLocation>
</comment>
<evidence type="ECO:0000256" key="7">
    <source>
        <dbReference type="ARBA" id="ARBA00023024"/>
    </source>
</evidence>
<dbReference type="SUPFAM" id="SSF54556">
    <property type="entry name" value="Chitinase insertion domain"/>
    <property type="match status" value="1"/>
</dbReference>
<comment type="similarity">
    <text evidence="3">Belongs to the glycosyl hydrolase 18 family. Chitinase class V subfamily.</text>
</comment>
<dbReference type="Gene3D" id="3.10.50.10">
    <property type="match status" value="1"/>
</dbReference>
<evidence type="ECO:0000256" key="3">
    <source>
        <dbReference type="ARBA" id="ARBA00008682"/>
    </source>
</evidence>
<sequence length="766" mass="84562">MNIGQIPVNMLTHLNVAFAYITQDFAITNMDGVSLETYRNIGNLKSRNPNLKIVISLGGWAFSDPGSWRNVFPTMVSSKENRAAFIQNLLGFLSEYGYDGVDLDWEYPGAEDRGGSKTDANNYVALLKELREAINRSGRSYIVTFTAPTSYWYLRNFDIKGMEPYVDWINVMSYDLHGVWDKSNPIGNHVLAHTNLTEISLAFDLFWRAEVAPSNLVLGLAFYGRTFKLESSACWRPGCLFSGPGDAGQCTGTPGILSYREIQDLLRKTGADSYLDEEAAVRYLVYGEGSWISFDDDVTFQAKIDWANELGLSGLMIWAVDLDDSKLTALRAVTNSEAQDEIPFSLVDLKYLFPKEDLPAPDTKPSYGLITFGSAGDMIYVVEPCGKNSFARAISLELSADQYIPAEYSAQGLTSAVYDFTFDRNLGLMRRDTNNTRIRLDYSNAQNYWDAIVDSPGIQSRHVGTLEERFFAPDKAEWTKKGLDFEFDTSNGETIQKDIGTPLFWQTVDDCDVSGSEFSEGVGVYVDGTIDAKLFYGFSLIANLRDRELGGYELDVTEAHGFLKTTGQTDLTYGIGGVGNIDISRAGKGNPAFYEQPEVHVGGMGQISPGASVWVTPYYKVIYQLATINGSTGGPSLQTGAAQFNGRMSSRVITDLGNFQVNFPTDKEPPQEMYNDKRHKNRIAIPGDNVLYGSSAVGGQVAIGTFVNFGLKIDISFFGVPVPDPKLEVIYNTMGKFAFYPGDGEHGEVCADYDIMQVPPPSTDCV</sequence>
<keyword evidence="10" id="KW-0624">Polysaccharide degradation</keyword>
<dbReference type="Proteomes" id="UP000078340">
    <property type="component" value="Unassembled WGS sequence"/>
</dbReference>
<dbReference type="InterPro" id="IPR050314">
    <property type="entry name" value="Glycosyl_Hydrlase_18"/>
</dbReference>
<dbReference type="InterPro" id="IPR029070">
    <property type="entry name" value="Chitinase_insertion_sf"/>
</dbReference>
<dbReference type="EC" id="3.2.1.14" evidence="4"/>
<dbReference type="SMART" id="SM00636">
    <property type="entry name" value="Glyco_18"/>
    <property type="match status" value="1"/>
</dbReference>
<dbReference type="GO" id="GO:0000272">
    <property type="term" value="P:polysaccharide catabolic process"/>
    <property type="evidence" value="ECO:0007669"/>
    <property type="project" value="UniProtKB-KW"/>
</dbReference>
<dbReference type="Pfam" id="PF00704">
    <property type="entry name" value="Glyco_hydro_18"/>
    <property type="match status" value="1"/>
</dbReference>
<dbReference type="STRING" id="33203.A0A179F1F1"/>
<evidence type="ECO:0000256" key="9">
    <source>
        <dbReference type="ARBA" id="ARBA00023295"/>
    </source>
</evidence>
<dbReference type="InterPro" id="IPR001579">
    <property type="entry name" value="Glyco_hydro_18_chit_AS"/>
</dbReference>
<dbReference type="GO" id="GO:0006032">
    <property type="term" value="P:chitin catabolic process"/>
    <property type="evidence" value="ECO:0007669"/>
    <property type="project" value="UniProtKB-KW"/>
</dbReference>
<reference evidence="13 14" key="1">
    <citation type="submission" date="2016-02" db="EMBL/GenBank/DDBJ databases">
        <title>Biosynthesis of antibiotic leucinostatins and their inhibition on Phytophthora in bio-control Purpureocillium lilacinum.</title>
        <authorList>
            <person name="Wang G."/>
            <person name="Liu Z."/>
            <person name="Lin R."/>
            <person name="Li E."/>
            <person name="Mao Z."/>
            <person name="Ling J."/>
            <person name="Yin W."/>
            <person name="Xie B."/>
        </authorList>
    </citation>
    <scope>NUCLEOTIDE SEQUENCE [LARGE SCALE GENOMIC DNA]</scope>
    <source>
        <strain evidence="13">PLFJ-1</strain>
    </source>
</reference>
<evidence type="ECO:0000256" key="6">
    <source>
        <dbReference type="ARBA" id="ARBA00022801"/>
    </source>
</evidence>
<dbReference type="EMBL" id="LSBI01000054">
    <property type="protein sequence ID" value="OAQ59080.1"/>
    <property type="molecule type" value="Genomic_DNA"/>
</dbReference>
<dbReference type="InterPro" id="IPR001223">
    <property type="entry name" value="Glyco_hydro18_cat"/>
</dbReference>
<keyword evidence="6 11" id="KW-0378">Hydrolase</keyword>
<dbReference type="PROSITE" id="PS01095">
    <property type="entry name" value="GH18_1"/>
    <property type="match status" value="1"/>
</dbReference>
<evidence type="ECO:0000256" key="5">
    <source>
        <dbReference type="ARBA" id="ARBA00022525"/>
    </source>
</evidence>
<feature type="domain" description="GH18" evidence="12">
    <location>
        <begin position="1"/>
        <end position="340"/>
    </location>
</feature>
<dbReference type="GO" id="GO:0005576">
    <property type="term" value="C:extracellular region"/>
    <property type="evidence" value="ECO:0007669"/>
    <property type="project" value="UniProtKB-SubCell"/>
</dbReference>
<dbReference type="SUPFAM" id="SSF51445">
    <property type="entry name" value="(Trans)glycosidases"/>
    <property type="match status" value="1"/>
</dbReference>
<dbReference type="PANTHER" id="PTHR11177">
    <property type="entry name" value="CHITINASE"/>
    <property type="match status" value="1"/>
</dbReference>
<evidence type="ECO:0000256" key="11">
    <source>
        <dbReference type="RuleBase" id="RU000489"/>
    </source>
</evidence>
<keyword evidence="9 11" id="KW-0326">Glycosidase</keyword>
<evidence type="ECO:0000259" key="12">
    <source>
        <dbReference type="PROSITE" id="PS51910"/>
    </source>
</evidence>
<dbReference type="GO" id="GO:0008843">
    <property type="term" value="F:endochitinase activity"/>
    <property type="evidence" value="ECO:0007669"/>
    <property type="project" value="UniProtKB-EC"/>
</dbReference>
<dbReference type="PROSITE" id="PS51910">
    <property type="entry name" value="GH18_2"/>
    <property type="match status" value="1"/>
</dbReference>
<evidence type="ECO:0000256" key="8">
    <source>
        <dbReference type="ARBA" id="ARBA00023277"/>
    </source>
</evidence>
<evidence type="ECO:0000256" key="10">
    <source>
        <dbReference type="ARBA" id="ARBA00023326"/>
    </source>
</evidence>
<dbReference type="Gene3D" id="3.20.20.80">
    <property type="entry name" value="Glycosidases"/>
    <property type="match status" value="1"/>
</dbReference>